<protein>
    <submittedName>
        <fullName evidence="1">Uncharacterized protein</fullName>
    </submittedName>
</protein>
<comment type="caution">
    <text evidence="1">The sequence shown here is derived from an EMBL/GenBank/DDBJ whole genome shotgun (WGS) entry which is preliminary data.</text>
</comment>
<gene>
    <name evidence="1" type="ORF">ACFPP9_24140</name>
</gene>
<accession>A0ABW0Q4N0</accession>
<organism evidence="1 2">
    <name type="scientific">Kaistia terrae</name>
    <dbReference type="NCBI Taxonomy" id="537017"/>
    <lineage>
        <taxon>Bacteria</taxon>
        <taxon>Pseudomonadati</taxon>
        <taxon>Pseudomonadota</taxon>
        <taxon>Alphaproteobacteria</taxon>
        <taxon>Hyphomicrobiales</taxon>
        <taxon>Kaistiaceae</taxon>
        <taxon>Kaistia</taxon>
    </lineage>
</organism>
<evidence type="ECO:0000313" key="1">
    <source>
        <dbReference type="EMBL" id="MFC5518877.1"/>
    </source>
</evidence>
<dbReference type="Proteomes" id="UP001596150">
    <property type="component" value="Unassembled WGS sequence"/>
</dbReference>
<dbReference type="RefSeq" id="WP_266346516.1">
    <property type="nucleotide sequence ID" value="NZ_JAPKNH010000021.1"/>
</dbReference>
<name>A0ABW0Q4N0_9HYPH</name>
<evidence type="ECO:0000313" key="2">
    <source>
        <dbReference type="Proteomes" id="UP001596150"/>
    </source>
</evidence>
<reference evidence="2" key="1">
    <citation type="journal article" date="2019" name="Int. J. Syst. Evol. Microbiol.">
        <title>The Global Catalogue of Microorganisms (GCM) 10K type strain sequencing project: providing services to taxonomists for standard genome sequencing and annotation.</title>
        <authorList>
            <consortium name="The Broad Institute Genomics Platform"/>
            <consortium name="The Broad Institute Genome Sequencing Center for Infectious Disease"/>
            <person name="Wu L."/>
            <person name="Ma J."/>
        </authorList>
    </citation>
    <scope>NUCLEOTIDE SEQUENCE [LARGE SCALE GENOMIC DNA]</scope>
    <source>
        <strain evidence="2">KACC 12633</strain>
    </source>
</reference>
<sequence length="49" mass="5174">MRRAAAQVDTANAGIAIQDRDVLRLETDLNEGGGAKAAVEQLKHPASED</sequence>
<proteinExistence type="predicted"/>
<dbReference type="EMBL" id="JBHSML010000028">
    <property type="protein sequence ID" value="MFC5518877.1"/>
    <property type="molecule type" value="Genomic_DNA"/>
</dbReference>
<keyword evidence="2" id="KW-1185">Reference proteome</keyword>